<evidence type="ECO:0000313" key="3">
    <source>
        <dbReference type="Proteomes" id="UP000189431"/>
    </source>
</evidence>
<gene>
    <name evidence="2" type="ORF">BZJ21_11305</name>
</gene>
<organism evidence="2 3">
    <name type="scientific">Salinivibrio costicola subsp. alcaliphilus</name>
    <dbReference type="NCBI Taxonomy" id="272773"/>
    <lineage>
        <taxon>Bacteria</taxon>
        <taxon>Pseudomonadati</taxon>
        <taxon>Pseudomonadota</taxon>
        <taxon>Gammaproteobacteria</taxon>
        <taxon>Vibrionales</taxon>
        <taxon>Vibrionaceae</taxon>
        <taxon>Salinivibrio</taxon>
    </lineage>
</organism>
<reference evidence="3" key="1">
    <citation type="submission" date="2017-01" db="EMBL/GenBank/DDBJ databases">
        <title>Draft genome of the species Salinivibrio costicola subsp. alcaliphilus.</title>
        <authorList>
            <person name="Lopez-Hermoso C."/>
            <person name="De La Haba R."/>
            <person name="Sanchez-Porro C."/>
            <person name="Ventosa A."/>
        </authorList>
    </citation>
    <scope>NUCLEOTIDE SEQUENCE [LARGE SCALE GENOMIC DNA]</scope>
    <source>
        <strain evidence="3">CBH448</strain>
    </source>
</reference>
<dbReference type="SUPFAM" id="SSF141868">
    <property type="entry name" value="EAL domain-like"/>
    <property type="match status" value="1"/>
</dbReference>
<feature type="domain" description="EAL" evidence="1">
    <location>
        <begin position="1"/>
        <end position="90"/>
    </location>
</feature>
<dbReference type="Proteomes" id="UP000189431">
    <property type="component" value="Unassembled WGS sequence"/>
</dbReference>
<dbReference type="Gene3D" id="3.20.20.450">
    <property type="entry name" value="EAL domain"/>
    <property type="match status" value="1"/>
</dbReference>
<name>A0ABX3KPB9_SALCS</name>
<keyword evidence="3" id="KW-1185">Reference proteome</keyword>
<evidence type="ECO:0000259" key="1">
    <source>
        <dbReference type="PROSITE" id="PS50883"/>
    </source>
</evidence>
<comment type="caution">
    <text evidence="2">The sequence shown here is derived from an EMBL/GenBank/DDBJ whole genome shotgun (WGS) entry which is preliminary data.</text>
</comment>
<dbReference type="RefSeq" id="WP_077669827.1">
    <property type="nucleotide sequence ID" value="NZ_MUFR01000032.1"/>
</dbReference>
<protein>
    <recommendedName>
        <fullName evidence="1">EAL domain-containing protein</fullName>
    </recommendedName>
</protein>
<proteinExistence type="predicted"/>
<dbReference type="PROSITE" id="PS50883">
    <property type="entry name" value="EAL"/>
    <property type="match status" value="1"/>
</dbReference>
<dbReference type="InterPro" id="IPR035919">
    <property type="entry name" value="EAL_sf"/>
</dbReference>
<accession>A0ABX3KPB9</accession>
<dbReference type="InterPro" id="IPR001633">
    <property type="entry name" value="EAL_dom"/>
</dbReference>
<dbReference type="EMBL" id="MUFR01000032">
    <property type="protein sequence ID" value="OOF33348.1"/>
    <property type="molecule type" value="Genomic_DNA"/>
</dbReference>
<evidence type="ECO:0000313" key="2">
    <source>
        <dbReference type="EMBL" id="OOF33348.1"/>
    </source>
</evidence>
<sequence>MVVQSGTFIPLAEKQVFLRRPNGACTRKSRQVVTHSGLLGNVIQRVSVNISAVEYNRKSAIQRIDYYLQLNPEFVRYLCLEITETAALSV</sequence>